<dbReference type="Proteomes" id="UP000199504">
    <property type="component" value="Unassembled WGS sequence"/>
</dbReference>
<proteinExistence type="inferred from homology"/>
<evidence type="ECO:0000256" key="1">
    <source>
        <dbReference type="ARBA" id="ARBA00007277"/>
    </source>
</evidence>
<dbReference type="AlphaFoldDB" id="A0A1C4YAS3"/>
<comment type="similarity">
    <text evidence="1">Belongs to the glycerophosphoryl diester phosphodiesterase family.</text>
</comment>
<evidence type="ECO:0000313" key="10">
    <source>
        <dbReference type="Proteomes" id="UP000199504"/>
    </source>
</evidence>
<dbReference type="PROSITE" id="PS51704">
    <property type="entry name" value="GP_PDE"/>
    <property type="match status" value="1"/>
</dbReference>
<gene>
    <name evidence="9" type="ORF">GA0070564_103683</name>
</gene>
<feature type="chain" id="PRO_5008708974" description="glycerophosphodiester phosphodiesterase" evidence="7">
    <location>
        <begin position="26"/>
        <end position="372"/>
    </location>
</feature>
<evidence type="ECO:0000256" key="3">
    <source>
        <dbReference type="ARBA" id="ARBA00022729"/>
    </source>
</evidence>
<keyword evidence="3 7" id="KW-0732">Signal</keyword>
<evidence type="ECO:0000256" key="4">
    <source>
        <dbReference type="ARBA" id="ARBA00022798"/>
    </source>
</evidence>
<dbReference type="Pfam" id="PF03009">
    <property type="entry name" value="GDPD"/>
    <property type="match status" value="1"/>
</dbReference>
<evidence type="ECO:0000313" key="9">
    <source>
        <dbReference type="EMBL" id="SCF17770.1"/>
    </source>
</evidence>
<keyword evidence="10" id="KW-1185">Reference proteome</keyword>
<organism evidence="9 10">
    <name type="scientific">Micromonospora mirobrigensis</name>
    <dbReference type="NCBI Taxonomy" id="262898"/>
    <lineage>
        <taxon>Bacteria</taxon>
        <taxon>Bacillati</taxon>
        <taxon>Actinomycetota</taxon>
        <taxon>Actinomycetes</taxon>
        <taxon>Micromonosporales</taxon>
        <taxon>Micromonosporaceae</taxon>
        <taxon>Micromonospora</taxon>
    </lineage>
</organism>
<dbReference type="InterPro" id="IPR017946">
    <property type="entry name" value="PLC-like_Pdiesterase_TIM-brl"/>
</dbReference>
<feature type="domain" description="GP-PDE" evidence="8">
    <location>
        <begin position="43"/>
        <end position="368"/>
    </location>
</feature>
<protein>
    <recommendedName>
        <fullName evidence="2">glycerophosphodiester phosphodiesterase</fullName>
        <ecNumber evidence="2">3.1.4.46</ecNumber>
    </recommendedName>
</protein>
<evidence type="ECO:0000256" key="5">
    <source>
        <dbReference type="ARBA" id="ARBA00022801"/>
    </source>
</evidence>
<evidence type="ECO:0000256" key="6">
    <source>
        <dbReference type="ARBA" id="ARBA00047512"/>
    </source>
</evidence>
<dbReference type="EC" id="3.1.4.46" evidence="2"/>
<dbReference type="GO" id="GO:0006629">
    <property type="term" value="P:lipid metabolic process"/>
    <property type="evidence" value="ECO:0007669"/>
    <property type="project" value="InterPro"/>
</dbReference>
<dbReference type="InterPro" id="IPR030395">
    <property type="entry name" value="GP_PDE_dom"/>
</dbReference>
<feature type="signal peptide" evidence="7">
    <location>
        <begin position="1"/>
        <end position="25"/>
    </location>
</feature>
<name>A0A1C4YAS3_9ACTN</name>
<dbReference type="PANTHER" id="PTHR43620:SF7">
    <property type="entry name" value="GLYCEROPHOSPHODIESTER PHOSPHODIESTERASE GDPD5-RELATED"/>
    <property type="match status" value="1"/>
</dbReference>
<dbReference type="GO" id="GO:0008889">
    <property type="term" value="F:glycerophosphodiester phosphodiesterase activity"/>
    <property type="evidence" value="ECO:0007669"/>
    <property type="project" value="UniProtKB-EC"/>
</dbReference>
<dbReference type="GO" id="GO:0042597">
    <property type="term" value="C:periplasmic space"/>
    <property type="evidence" value="ECO:0007669"/>
    <property type="project" value="TreeGrafter"/>
</dbReference>
<keyword evidence="5" id="KW-0378">Hydrolase</keyword>
<sequence length="372" mass="40283">MRRTLSVLGVAGALLAAAVVVPAVAASADPTPGAQRSEAVKRPVVIGHRGASGYRPEHTLESYRTAIRMGADYIEPDLVSTRDGVLVARHENEISGTTDVAAHPEFAARKATKTIDGVSVTGWFTEDFTLAELRTLRAKERLPQVRPTNTAFDGKLEIPTFQEVIDLARTESKARRRTIGIYPETKHPSYFASIGLPLEEPLVAALKANRLTHRNDPVFIQSFETANLRKLDGMIDVRLVQLLDATGRPYDFTVAGDARTYVDLASATGLAWIGGYADGVGLNKNLIVPRDAAGRLLAPTTVIRDAHRVKLLVHAWTFRAENQFLPVDFRIGADPNARGDITAEYELFLGLGLDGVFADQPDTAVAARAGLA</sequence>
<reference evidence="10" key="1">
    <citation type="submission" date="2016-06" db="EMBL/GenBank/DDBJ databases">
        <authorList>
            <person name="Varghese N."/>
            <person name="Submissions Spin"/>
        </authorList>
    </citation>
    <scope>NUCLEOTIDE SEQUENCE [LARGE SCALE GENOMIC DNA]</scope>
    <source>
        <strain evidence="10">DSM 44830</strain>
    </source>
</reference>
<dbReference type="EMBL" id="FMCX01000003">
    <property type="protein sequence ID" value="SCF17770.1"/>
    <property type="molecule type" value="Genomic_DNA"/>
</dbReference>
<dbReference type="GO" id="GO:0006071">
    <property type="term" value="P:glycerol metabolic process"/>
    <property type="evidence" value="ECO:0007669"/>
    <property type="project" value="UniProtKB-KW"/>
</dbReference>
<dbReference type="PANTHER" id="PTHR43620">
    <property type="entry name" value="GLYCEROPHOSPHORYL DIESTER PHOSPHODIESTERASE"/>
    <property type="match status" value="1"/>
</dbReference>
<evidence type="ECO:0000259" key="8">
    <source>
        <dbReference type="PROSITE" id="PS51704"/>
    </source>
</evidence>
<keyword evidence="4" id="KW-0319">Glycerol metabolism</keyword>
<accession>A0A1C4YAS3</accession>
<dbReference type="RefSeq" id="WP_091609025.1">
    <property type="nucleotide sequence ID" value="NZ_FMCX01000003.1"/>
</dbReference>
<dbReference type="STRING" id="262898.GA0070564_103683"/>
<dbReference type="SUPFAM" id="SSF51695">
    <property type="entry name" value="PLC-like phosphodiesterases"/>
    <property type="match status" value="1"/>
</dbReference>
<dbReference type="OrthoDB" id="9758957at2"/>
<comment type="catalytic activity">
    <reaction evidence="6">
        <text>a sn-glycero-3-phosphodiester + H2O = an alcohol + sn-glycerol 3-phosphate + H(+)</text>
        <dbReference type="Rhea" id="RHEA:12969"/>
        <dbReference type="ChEBI" id="CHEBI:15377"/>
        <dbReference type="ChEBI" id="CHEBI:15378"/>
        <dbReference type="ChEBI" id="CHEBI:30879"/>
        <dbReference type="ChEBI" id="CHEBI:57597"/>
        <dbReference type="ChEBI" id="CHEBI:83408"/>
        <dbReference type="EC" id="3.1.4.46"/>
    </reaction>
</comment>
<evidence type="ECO:0000256" key="2">
    <source>
        <dbReference type="ARBA" id="ARBA00012247"/>
    </source>
</evidence>
<dbReference type="Gene3D" id="3.20.20.190">
    <property type="entry name" value="Phosphatidylinositol (PI) phosphodiesterase"/>
    <property type="match status" value="1"/>
</dbReference>
<dbReference type="CDD" id="cd08602">
    <property type="entry name" value="GDPD_ScGlpQ1_like"/>
    <property type="match status" value="1"/>
</dbReference>
<evidence type="ECO:0000256" key="7">
    <source>
        <dbReference type="SAM" id="SignalP"/>
    </source>
</evidence>